<evidence type="ECO:0000313" key="4">
    <source>
        <dbReference type="EMBL" id="PSS17022.1"/>
    </source>
</evidence>
<accession>A0A2T3B0W2</accession>
<dbReference type="GeneID" id="36569944"/>
<dbReference type="Gene3D" id="3.40.50.720">
    <property type="entry name" value="NAD(P)-binding Rossmann-like Domain"/>
    <property type="match status" value="1"/>
</dbReference>
<name>A0A2T3B0W2_AMORE</name>
<dbReference type="STRING" id="857342.A0A2T3B0W2"/>
<evidence type="ECO:0000256" key="3">
    <source>
        <dbReference type="ARBA" id="ARBA00023002"/>
    </source>
</evidence>
<dbReference type="Proteomes" id="UP000241818">
    <property type="component" value="Unassembled WGS sequence"/>
</dbReference>
<dbReference type="PANTHER" id="PTHR24320">
    <property type="entry name" value="RETINOL DEHYDROGENASE"/>
    <property type="match status" value="1"/>
</dbReference>
<dbReference type="PANTHER" id="PTHR24320:SF282">
    <property type="entry name" value="WW DOMAIN-CONTAINING OXIDOREDUCTASE"/>
    <property type="match status" value="1"/>
</dbReference>
<keyword evidence="2" id="KW-0521">NADP</keyword>
<dbReference type="InterPro" id="IPR002347">
    <property type="entry name" value="SDR_fam"/>
</dbReference>
<proteinExistence type="inferred from homology"/>
<dbReference type="EMBL" id="KZ679012">
    <property type="protein sequence ID" value="PSS17022.1"/>
    <property type="molecule type" value="Genomic_DNA"/>
</dbReference>
<dbReference type="InterPro" id="IPR036291">
    <property type="entry name" value="NAD(P)-bd_dom_sf"/>
</dbReference>
<evidence type="ECO:0008006" key="6">
    <source>
        <dbReference type="Google" id="ProtNLM"/>
    </source>
</evidence>
<dbReference type="Pfam" id="PF00106">
    <property type="entry name" value="adh_short"/>
    <property type="match status" value="1"/>
</dbReference>
<evidence type="ECO:0000313" key="5">
    <source>
        <dbReference type="Proteomes" id="UP000241818"/>
    </source>
</evidence>
<dbReference type="OrthoDB" id="191139at2759"/>
<organism evidence="4 5">
    <name type="scientific">Amorphotheca resinae ATCC 22711</name>
    <dbReference type="NCBI Taxonomy" id="857342"/>
    <lineage>
        <taxon>Eukaryota</taxon>
        <taxon>Fungi</taxon>
        <taxon>Dikarya</taxon>
        <taxon>Ascomycota</taxon>
        <taxon>Pezizomycotina</taxon>
        <taxon>Leotiomycetes</taxon>
        <taxon>Helotiales</taxon>
        <taxon>Amorphothecaceae</taxon>
        <taxon>Amorphotheca</taxon>
    </lineage>
</organism>
<reference evidence="4 5" key="1">
    <citation type="journal article" date="2018" name="New Phytol.">
        <title>Comparative genomics and transcriptomics depict ericoid mycorrhizal fungi as versatile saprotrophs and plant mutualists.</title>
        <authorList>
            <person name="Martino E."/>
            <person name="Morin E."/>
            <person name="Grelet G.A."/>
            <person name="Kuo A."/>
            <person name="Kohler A."/>
            <person name="Daghino S."/>
            <person name="Barry K.W."/>
            <person name="Cichocki N."/>
            <person name="Clum A."/>
            <person name="Dockter R.B."/>
            <person name="Hainaut M."/>
            <person name="Kuo R.C."/>
            <person name="LaButti K."/>
            <person name="Lindahl B.D."/>
            <person name="Lindquist E.A."/>
            <person name="Lipzen A."/>
            <person name="Khouja H.R."/>
            <person name="Magnuson J."/>
            <person name="Murat C."/>
            <person name="Ohm R.A."/>
            <person name="Singer S.W."/>
            <person name="Spatafora J.W."/>
            <person name="Wang M."/>
            <person name="Veneault-Fourrey C."/>
            <person name="Henrissat B."/>
            <person name="Grigoriev I.V."/>
            <person name="Martin F.M."/>
            <person name="Perotto S."/>
        </authorList>
    </citation>
    <scope>NUCLEOTIDE SEQUENCE [LARGE SCALE GENOMIC DNA]</scope>
    <source>
        <strain evidence="4 5">ATCC 22711</strain>
    </source>
</reference>
<keyword evidence="5" id="KW-1185">Reference proteome</keyword>
<dbReference type="AlphaFoldDB" id="A0A2T3B0W2"/>
<protein>
    <recommendedName>
        <fullName evidence="6">NAD(P)-binding protein</fullName>
    </recommendedName>
</protein>
<keyword evidence="3" id="KW-0560">Oxidoreductase</keyword>
<evidence type="ECO:0000256" key="2">
    <source>
        <dbReference type="ARBA" id="ARBA00022857"/>
    </source>
</evidence>
<comment type="similarity">
    <text evidence="1">Belongs to the short-chain dehydrogenases/reductases (SDR) family.</text>
</comment>
<dbReference type="RefSeq" id="XP_024720530.1">
    <property type="nucleotide sequence ID" value="XM_024861863.1"/>
</dbReference>
<evidence type="ECO:0000256" key="1">
    <source>
        <dbReference type="ARBA" id="ARBA00006484"/>
    </source>
</evidence>
<gene>
    <name evidence="4" type="ORF">M430DRAFT_122962</name>
</gene>
<dbReference type="PRINTS" id="PR00081">
    <property type="entry name" value="GDHRDH"/>
</dbReference>
<dbReference type="InParanoid" id="A0A2T3B0W2"/>
<dbReference type="SUPFAM" id="SSF51735">
    <property type="entry name" value="NAD(P)-binding Rossmann-fold domains"/>
    <property type="match status" value="1"/>
</dbReference>
<sequence length="335" mass="35595">MLFGLLSRGVSFTPETDIPSLEGKVVLVTGGNVGLGKQTVLQLVKHNPAHIYLAARNEASAQKAIAEIETAVPGSASRIRYIHCDLADLASVKTAARSFLEAEKERGGGEARLDLLFLNAGIMATPAGLTADGYEMQFGTNHVGHFLLSKLLLPTLVTTAKLPGADVRVVSLSSIGHIFAPSSGISFDELRTPMSSSLTLTRYGQSKLANILFAKELHRRYHEQGITAVAVHPGVVNTELYRNAISNWPLGVGKVIDVARGTVYTSVEDGAKGQLWAATGPLRGGGSKEGKGEVVSGEYYTPVGVPGQGSRASIDAELAVKLWDWSEKEVSAYEL</sequence>
<dbReference type="FunCoup" id="A0A2T3B0W2">
    <property type="interactions" value="232"/>
</dbReference>
<dbReference type="GO" id="GO:0016491">
    <property type="term" value="F:oxidoreductase activity"/>
    <property type="evidence" value="ECO:0007669"/>
    <property type="project" value="UniProtKB-KW"/>
</dbReference>